<evidence type="ECO:0000259" key="2">
    <source>
        <dbReference type="PROSITE" id="PS51186"/>
    </source>
</evidence>
<gene>
    <name evidence="3" type="ORF">GCM10018785_38790</name>
</gene>
<keyword evidence="4" id="KW-1185">Reference proteome</keyword>
<dbReference type="InterPro" id="IPR052523">
    <property type="entry name" value="Trichothecene_AcTrans"/>
</dbReference>
<dbReference type="InterPro" id="IPR016181">
    <property type="entry name" value="Acyl_CoA_acyltransferase"/>
</dbReference>
<dbReference type="PANTHER" id="PTHR42791:SF1">
    <property type="entry name" value="N-ACETYLTRANSFERASE DOMAIN-CONTAINING PROTEIN"/>
    <property type="match status" value="1"/>
</dbReference>
<feature type="domain" description="N-acetyltransferase" evidence="2">
    <location>
        <begin position="27"/>
        <end position="220"/>
    </location>
</feature>
<sequence length="220" mass="23838">MSKHDIDTGTNSATTTATDGGTAPAAPEVRPATAEDIPRAVRTLGRAFADYAWTRHTVAADDHIRRVERFQELFLTRIGLEHGRVWVADDGDAVAAWTTPETTDAGMVFAELAPPFAELAGDRLHAYEECEAALAPHRPTEPVWFLGTVGVDPACQGGGLGRAVLRPGMEAAERDGVPAFLETSDERNVRFYERLGFEVTAEVPLPGGGPRTWCMIRRTP</sequence>
<organism evidence="3 4">
    <name type="scientific">Streptomyces longispororuber</name>
    <dbReference type="NCBI Taxonomy" id="68230"/>
    <lineage>
        <taxon>Bacteria</taxon>
        <taxon>Bacillati</taxon>
        <taxon>Actinomycetota</taxon>
        <taxon>Actinomycetes</taxon>
        <taxon>Kitasatosporales</taxon>
        <taxon>Streptomycetaceae</taxon>
        <taxon>Streptomyces</taxon>
    </lineage>
</organism>
<dbReference type="AlphaFoldDB" id="A0A918ZRA2"/>
<dbReference type="SUPFAM" id="SSF55729">
    <property type="entry name" value="Acyl-CoA N-acyltransferases (Nat)"/>
    <property type="match status" value="1"/>
</dbReference>
<reference evidence="3" key="2">
    <citation type="submission" date="2020-09" db="EMBL/GenBank/DDBJ databases">
        <authorList>
            <person name="Sun Q."/>
            <person name="Ohkuma M."/>
        </authorList>
    </citation>
    <scope>NUCLEOTIDE SEQUENCE</scope>
    <source>
        <strain evidence="3">JCM 4784</strain>
    </source>
</reference>
<dbReference type="InterPro" id="IPR000182">
    <property type="entry name" value="GNAT_dom"/>
</dbReference>
<feature type="region of interest" description="Disordered" evidence="1">
    <location>
        <begin position="1"/>
        <end position="36"/>
    </location>
</feature>
<feature type="compositionally biased region" description="Low complexity" evidence="1">
    <location>
        <begin position="8"/>
        <end position="26"/>
    </location>
</feature>
<comment type="caution">
    <text evidence="3">The sequence shown here is derived from an EMBL/GenBank/DDBJ whole genome shotgun (WGS) entry which is preliminary data.</text>
</comment>
<evidence type="ECO:0000313" key="3">
    <source>
        <dbReference type="EMBL" id="GHE66241.1"/>
    </source>
</evidence>
<protein>
    <submittedName>
        <fullName evidence="3">N-acetyltransferase</fullName>
    </submittedName>
</protein>
<proteinExistence type="predicted"/>
<dbReference type="GO" id="GO:0016747">
    <property type="term" value="F:acyltransferase activity, transferring groups other than amino-acyl groups"/>
    <property type="evidence" value="ECO:0007669"/>
    <property type="project" value="InterPro"/>
</dbReference>
<evidence type="ECO:0000313" key="4">
    <source>
        <dbReference type="Proteomes" id="UP000608024"/>
    </source>
</evidence>
<dbReference type="PROSITE" id="PS51186">
    <property type="entry name" value="GNAT"/>
    <property type="match status" value="1"/>
</dbReference>
<evidence type="ECO:0000256" key="1">
    <source>
        <dbReference type="SAM" id="MobiDB-lite"/>
    </source>
</evidence>
<dbReference type="Gene3D" id="3.40.630.30">
    <property type="match status" value="1"/>
</dbReference>
<dbReference type="Proteomes" id="UP000608024">
    <property type="component" value="Unassembled WGS sequence"/>
</dbReference>
<reference evidence="3" key="1">
    <citation type="journal article" date="2014" name="Int. J. Syst. Evol. Microbiol.">
        <title>Complete genome sequence of Corynebacterium casei LMG S-19264T (=DSM 44701T), isolated from a smear-ripened cheese.</title>
        <authorList>
            <consortium name="US DOE Joint Genome Institute (JGI-PGF)"/>
            <person name="Walter F."/>
            <person name="Albersmeier A."/>
            <person name="Kalinowski J."/>
            <person name="Ruckert C."/>
        </authorList>
    </citation>
    <scope>NUCLEOTIDE SEQUENCE</scope>
    <source>
        <strain evidence="3">JCM 4784</strain>
    </source>
</reference>
<name>A0A918ZRA2_9ACTN</name>
<dbReference type="CDD" id="cd04301">
    <property type="entry name" value="NAT_SF"/>
    <property type="match status" value="1"/>
</dbReference>
<dbReference type="Pfam" id="PF00583">
    <property type="entry name" value="Acetyltransf_1"/>
    <property type="match status" value="1"/>
</dbReference>
<dbReference type="PANTHER" id="PTHR42791">
    <property type="entry name" value="GNAT FAMILY ACETYLTRANSFERASE"/>
    <property type="match status" value="1"/>
</dbReference>
<dbReference type="EMBL" id="BNBT01000056">
    <property type="protein sequence ID" value="GHE66241.1"/>
    <property type="molecule type" value="Genomic_DNA"/>
</dbReference>
<accession>A0A918ZRA2</accession>